<feature type="transmembrane region" description="Helical" evidence="7">
    <location>
        <begin position="295"/>
        <end position="318"/>
    </location>
</feature>
<reference evidence="9" key="2">
    <citation type="journal article" date="2021" name="PeerJ">
        <title>Extensive microbial diversity within the chicken gut microbiome revealed by metagenomics and culture.</title>
        <authorList>
            <person name="Gilroy R."/>
            <person name="Ravi A."/>
            <person name="Getino M."/>
            <person name="Pursley I."/>
            <person name="Horton D.L."/>
            <person name="Alikhan N.F."/>
            <person name="Baker D."/>
            <person name="Gharbi K."/>
            <person name="Hall N."/>
            <person name="Watson M."/>
            <person name="Adriaenssens E.M."/>
            <person name="Foster-Nyarko E."/>
            <person name="Jarju S."/>
            <person name="Secka A."/>
            <person name="Antonio M."/>
            <person name="Oren A."/>
            <person name="Chaudhuri R.R."/>
            <person name="La Ragione R."/>
            <person name="Hildebrand F."/>
            <person name="Pallen M.J."/>
        </authorList>
    </citation>
    <scope>NUCLEOTIDE SEQUENCE</scope>
    <source>
        <strain evidence="9">ChiSjej1B19-7085</strain>
    </source>
</reference>
<feature type="transmembrane region" description="Helical" evidence="7">
    <location>
        <begin position="267"/>
        <end position="289"/>
    </location>
</feature>
<dbReference type="PANTHER" id="PTHR23514:SF3">
    <property type="entry name" value="BYPASS OF STOP CODON PROTEIN 6"/>
    <property type="match status" value="1"/>
</dbReference>
<feature type="transmembrane region" description="Helical" evidence="7">
    <location>
        <begin position="162"/>
        <end position="183"/>
    </location>
</feature>
<evidence type="ECO:0000313" key="10">
    <source>
        <dbReference type="Proteomes" id="UP000886785"/>
    </source>
</evidence>
<keyword evidence="6 7" id="KW-0472">Membrane</keyword>
<dbReference type="Proteomes" id="UP000886785">
    <property type="component" value="Unassembled WGS sequence"/>
</dbReference>
<evidence type="ECO:0000313" key="9">
    <source>
        <dbReference type="EMBL" id="HIR56344.1"/>
    </source>
</evidence>
<evidence type="ECO:0000259" key="8">
    <source>
        <dbReference type="PROSITE" id="PS50850"/>
    </source>
</evidence>
<feature type="transmembrane region" description="Helical" evidence="7">
    <location>
        <begin position="359"/>
        <end position="377"/>
    </location>
</feature>
<reference evidence="9" key="1">
    <citation type="submission" date="2020-10" db="EMBL/GenBank/DDBJ databases">
        <authorList>
            <person name="Gilroy R."/>
        </authorList>
    </citation>
    <scope>NUCLEOTIDE SEQUENCE</scope>
    <source>
        <strain evidence="9">ChiSjej1B19-7085</strain>
    </source>
</reference>
<dbReference type="PROSITE" id="PS50850">
    <property type="entry name" value="MFS"/>
    <property type="match status" value="1"/>
</dbReference>
<evidence type="ECO:0000256" key="3">
    <source>
        <dbReference type="ARBA" id="ARBA00022448"/>
    </source>
</evidence>
<accession>A0A9D1DP83</accession>
<proteinExistence type="inferred from homology"/>
<keyword evidence="5 7" id="KW-1133">Transmembrane helix</keyword>
<dbReference type="Gene3D" id="1.20.1250.20">
    <property type="entry name" value="MFS general substrate transporter like domains"/>
    <property type="match status" value="1"/>
</dbReference>
<feature type="transmembrane region" description="Helical" evidence="7">
    <location>
        <begin position="98"/>
        <end position="116"/>
    </location>
</feature>
<comment type="subcellular location">
    <subcellularLocation>
        <location evidence="1">Cell membrane</location>
        <topology evidence="1">Multi-pass membrane protein</topology>
    </subcellularLocation>
</comment>
<dbReference type="GO" id="GO:0005886">
    <property type="term" value="C:plasma membrane"/>
    <property type="evidence" value="ECO:0007669"/>
    <property type="project" value="UniProtKB-SubCell"/>
</dbReference>
<dbReference type="SUPFAM" id="SSF103473">
    <property type="entry name" value="MFS general substrate transporter"/>
    <property type="match status" value="1"/>
</dbReference>
<comment type="similarity">
    <text evidence="2">Belongs to the major facilitator superfamily.</text>
</comment>
<dbReference type="PANTHER" id="PTHR23514">
    <property type="entry name" value="BYPASS OF STOP CODON PROTEIN 6"/>
    <property type="match status" value="1"/>
</dbReference>
<evidence type="ECO:0000256" key="7">
    <source>
        <dbReference type="SAM" id="Phobius"/>
    </source>
</evidence>
<dbReference type="EMBL" id="DVHF01000020">
    <property type="protein sequence ID" value="HIR56344.1"/>
    <property type="molecule type" value="Genomic_DNA"/>
</dbReference>
<evidence type="ECO:0000256" key="1">
    <source>
        <dbReference type="ARBA" id="ARBA00004651"/>
    </source>
</evidence>
<feature type="transmembrane region" description="Helical" evidence="7">
    <location>
        <begin position="73"/>
        <end position="92"/>
    </location>
</feature>
<dbReference type="InterPro" id="IPR051788">
    <property type="entry name" value="MFS_Transporter"/>
</dbReference>
<feature type="transmembrane region" description="Helical" evidence="7">
    <location>
        <begin position="325"/>
        <end position="347"/>
    </location>
</feature>
<gene>
    <name evidence="9" type="ORF">IAA54_01620</name>
</gene>
<feature type="transmembrane region" description="Helical" evidence="7">
    <location>
        <begin position="204"/>
        <end position="223"/>
    </location>
</feature>
<feature type="transmembrane region" description="Helical" evidence="7">
    <location>
        <begin position="123"/>
        <end position="142"/>
    </location>
</feature>
<feature type="transmembrane region" description="Helical" evidence="7">
    <location>
        <begin position="46"/>
        <end position="66"/>
    </location>
</feature>
<evidence type="ECO:0000256" key="5">
    <source>
        <dbReference type="ARBA" id="ARBA00022989"/>
    </source>
</evidence>
<keyword evidence="4 7" id="KW-0812">Transmembrane</keyword>
<feature type="transmembrane region" description="Helical" evidence="7">
    <location>
        <begin position="243"/>
        <end position="260"/>
    </location>
</feature>
<name>A0A9D1DP83_9FIRM</name>
<dbReference type="InterPro" id="IPR011701">
    <property type="entry name" value="MFS"/>
</dbReference>
<sequence length="392" mass="43592">MKKNNLFLLLSFSVLMILTGISDSLRGVFLPTFQTHFALSSTQSSMIIMVSYIGNLIFLLIGGKLVDKYQKKPVILCILGIWSAAFLLYTVTDNYWCLLFGMIFSMGASTLLSTTLNILTPVVFLSSPGLIVNLLGFIQGIGTSGSQNMIGRFAENISAWHISNGVMLAVTLLMIAAFLFIRFPERVQTARVVRTSYRETFRNPAFPFLVIIFGFYFIAEHGIMNWMTTYATQELGMSLSDGSMYLSFFFLGYTIGRLVLSPLVDRLGIFRCFGIISTLAAALYIPGILFGRSTILLVCISGFFFSILYPTLVLMVNYYYPAGTIATAAGAVISTATLFDIVFNLFFGTLIDVAGFHNAIYVLPISMGAFWLFYLIFRKAVKPIRETVTEKK</sequence>
<dbReference type="InterPro" id="IPR036259">
    <property type="entry name" value="MFS_trans_sf"/>
</dbReference>
<dbReference type="AlphaFoldDB" id="A0A9D1DP83"/>
<comment type="caution">
    <text evidence="9">The sequence shown here is derived from an EMBL/GenBank/DDBJ whole genome shotgun (WGS) entry which is preliminary data.</text>
</comment>
<feature type="domain" description="Major facilitator superfamily (MFS) profile" evidence="8">
    <location>
        <begin position="8"/>
        <end position="382"/>
    </location>
</feature>
<dbReference type="GO" id="GO:0022857">
    <property type="term" value="F:transmembrane transporter activity"/>
    <property type="evidence" value="ECO:0007669"/>
    <property type="project" value="InterPro"/>
</dbReference>
<organism evidence="9 10">
    <name type="scientific">Candidatus Gallacutalibacter pullicola</name>
    <dbReference type="NCBI Taxonomy" id="2840830"/>
    <lineage>
        <taxon>Bacteria</taxon>
        <taxon>Bacillati</taxon>
        <taxon>Bacillota</taxon>
        <taxon>Clostridia</taxon>
        <taxon>Eubacteriales</taxon>
        <taxon>Candidatus Gallacutalibacter</taxon>
    </lineage>
</organism>
<dbReference type="Pfam" id="PF07690">
    <property type="entry name" value="MFS_1"/>
    <property type="match status" value="1"/>
</dbReference>
<keyword evidence="3" id="KW-0813">Transport</keyword>
<dbReference type="InterPro" id="IPR020846">
    <property type="entry name" value="MFS_dom"/>
</dbReference>
<evidence type="ECO:0000256" key="2">
    <source>
        <dbReference type="ARBA" id="ARBA00008335"/>
    </source>
</evidence>
<evidence type="ECO:0000256" key="6">
    <source>
        <dbReference type="ARBA" id="ARBA00023136"/>
    </source>
</evidence>
<protein>
    <submittedName>
        <fullName evidence="9">MFS transporter</fullName>
    </submittedName>
</protein>
<evidence type="ECO:0000256" key="4">
    <source>
        <dbReference type="ARBA" id="ARBA00022692"/>
    </source>
</evidence>